<dbReference type="WBParaSite" id="maker-E.canG7_contigs_5641-snap-gene-0.1-mRNA-1">
    <property type="protein sequence ID" value="maker-E.canG7_contigs_5641-snap-gene-0.1-mRNA-1"/>
    <property type="gene ID" value="EcG7_09363"/>
</dbReference>
<evidence type="ECO:0000313" key="1">
    <source>
        <dbReference type="Proteomes" id="UP000887562"/>
    </source>
</evidence>
<organism evidence="1 2">
    <name type="scientific">Echinococcus canadensis</name>
    <dbReference type="NCBI Taxonomy" id="519352"/>
    <lineage>
        <taxon>Eukaryota</taxon>
        <taxon>Metazoa</taxon>
        <taxon>Spiralia</taxon>
        <taxon>Lophotrochozoa</taxon>
        <taxon>Platyhelminthes</taxon>
        <taxon>Cestoda</taxon>
        <taxon>Eucestoda</taxon>
        <taxon>Cyclophyllidea</taxon>
        <taxon>Taeniidae</taxon>
        <taxon>Echinococcus</taxon>
        <taxon>Echinococcus canadensis group</taxon>
    </lineage>
</organism>
<name>A0A915EWT6_9CEST</name>
<accession>A0A915EWT6</accession>
<sequence>SGLLLLQLTLNNRLKVSHGFNNVWRGIGASYSVLHAVATAWFPNHRSIIIGSIASGLGLGALVLVPIQTAAINPNNLHNFTQYASIFSSPEVGANYPKAFSVLSKFILCLQIIGLALPQEKQSDVSLPVIILVSSPRQQRQKNFLLFRSNFSLRRLRLRPLMILQIEWAPLWFTYGFVTHVDGTAAKALFAIWTSLPYTSLAANFVLIPDLAT</sequence>
<evidence type="ECO:0000313" key="2">
    <source>
        <dbReference type="WBParaSite" id="maker-E.canG7_contigs_5641-snap-gene-0.1-mRNA-1"/>
    </source>
</evidence>
<dbReference type="Proteomes" id="UP000887562">
    <property type="component" value="Unplaced"/>
</dbReference>
<protein>
    <submittedName>
        <fullName evidence="2">Uncharacterized protein</fullName>
    </submittedName>
</protein>
<proteinExistence type="predicted"/>
<keyword evidence="1" id="KW-1185">Reference proteome</keyword>
<dbReference type="AlphaFoldDB" id="A0A915EWT6"/>
<reference evidence="2" key="1">
    <citation type="submission" date="2022-11" db="UniProtKB">
        <authorList>
            <consortium name="WormBaseParasite"/>
        </authorList>
    </citation>
    <scope>IDENTIFICATION</scope>
</reference>